<gene>
    <name evidence="2" type="ORF">GTO87_04040</name>
</gene>
<dbReference type="AlphaFoldDB" id="A0A7H9EKZ8"/>
<sequence length="131" mass="15136">MLLTILSMVVGGVWLQSWEVNRWVLPMHYFLAPLIEFMIFWPGFVFLKKRLYHDEFQTIKFPPAFRKDYFGYAGLLLGLSYGGFLLLGVRFVFPKIDGYLLAQNGASLLDAVIIAPLIEEVFFRGDFHTAH</sequence>
<accession>A0A7H9EKZ8</accession>
<protein>
    <submittedName>
        <fullName evidence="2">Uncharacterized protein</fullName>
    </submittedName>
</protein>
<keyword evidence="1" id="KW-0472">Membrane</keyword>
<dbReference type="RefSeq" id="WP_180849597.1">
    <property type="nucleotide sequence ID" value="NZ_CP047418.1"/>
</dbReference>
<dbReference type="KEGG" id="lsw:GTO87_04040"/>
<feature type="transmembrane region" description="Helical" evidence="1">
    <location>
        <begin position="69"/>
        <end position="93"/>
    </location>
</feature>
<organism evidence="2 3">
    <name type="scientific">Ligilactobacillus saerimneri</name>
    <dbReference type="NCBI Taxonomy" id="228229"/>
    <lineage>
        <taxon>Bacteria</taxon>
        <taxon>Bacillati</taxon>
        <taxon>Bacillota</taxon>
        <taxon>Bacilli</taxon>
        <taxon>Lactobacillales</taxon>
        <taxon>Lactobacillaceae</taxon>
        <taxon>Ligilactobacillus</taxon>
    </lineage>
</organism>
<feature type="transmembrane region" description="Helical" evidence="1">
    <location>
        <begin position="27"/>
        <end position="48"/>
    </location>
</feature>
<dbReference type="Proteomes" id="UP000510886">
    <property type="component" value="Chromosome"/>
</dbReference>
<proteinExistence type="predicted"/>
<evidence type="ECO:0000313" key="2">
    <source>
        <dbReference type="EMBL" id="QLL77845.1"/>
    </source>
</evidence>
<reference evidence="2 3" key="1">
    <citation type="submission" date="2020-01" db="EMBL/GenBank/DDBJ databases">
        <title>Complete and circular genome sequences of six lactobacillus isolates from horses.</title>
        <authorList>
            <person name="Hassan H.M."/>
        </authorList>
    </citation>
    <scope>NUCLEOTIDE SEQUENCE [LARGE SCALE GENOMIC DNA]</scope>
    <source>
        <strain evidence="2 3">1A</strain>
    </source>
</reference>
<dbReference type="EMBL" id="CP047418">
    <property type="protein sequence ID" value="QLL77845.1"/>
    <property type="molecule type" value="Genomic_DNA"/>
</dbReference>
<evidence type="ECO:0000313" key="3">
    <source>
        <dbReference type="Proteomes" id="UP000510886"/>
    </source>
</evidence>
<keyword evidence="1" id="KW-1133">Transmembrane helix</keyword>
<keyword evidence="1" id="KW-0812">Transmembrane</keyword>
<name>A0A7H9EKZ8_9LACO</name>
<evidence type="ECO:0000256" key="1">
    <source>
        <dbReference type="SAM" id="Phobius"/>
    </source>
</evidence>